<protein>
    <submittedName>
        <fullName evidence="5">Helix-turn-helix domain-containing protein</fullName>
    </submittedName>
</protein>
<evidence type="ECO:0000256" key="1">
    <source>
        <dbReference type="ARBA" id="ARBA00023015"/>
    </source>
</evidence>
<reference evidence="5 6" key="1">
    <citation type="submission" date="2024-03" db="EMBL/GenBank/DDBJ databases">
        <title>Human intestinal bacterial collection.</title>
        <authorList>
            <person name="Pauvert C."/>
            <person name="Hitch T.C.A."/>
            <person name="Clavel T."/>
        </authorList>
    </citation>
    <scope>NUCLEOTIDE SEQUENCE [LARGE SCALE GENOMIC DNA]</scope>
    <source>
        <strain evidence="5 6">CLA-AP-H34</strain>
    </source>
</reference>
<evidence type="ECO:0000259" key="4">
    <source>
        <dbReference type="PROSITE" id="PS51118"/>
    </source>
</evidence>
<dbReference type="Gene3D" id="1.10.10.10">
    <property type="entry name" value="Winged helix-like DNA-binding domain superfamily/Winged helix DNA-binding domain"/>
    <property type="match status" value="1"/>
</dbReference>
<keyword evidence="1" id="KW-0805">Transcription regulation</keyword>
<gene>
    <name evidence="5" type="ORF">WMO45_11995</name>
</gene>
<dbReference type="PANTHER" id="PTHR33204:SF29">
    <property type="entry name" value="TRANSCRIPTIONAL REGULATOR"/>
    <property type="match status" value="1"/>
</dbReference>
<dbReference type="InterPro" id="IPR036390">
    <property type="entry name" value="WH_DNA-bd_sf"/>
</dbReference>
<dbReference type="PROSITE" id="PS51118">
    <property type="entry name" value="HTH_HXLR"/>
    <property type="match status" value="1"/>
</dbReference>
<proteinExistence type="predicted"/>
<evidence type="ECO:0000256" key="2">
    <source>
        <dbReference type="ARBA" id="ARBA00023125"/>
    </source>
</evidence>
<comment type="caution">
    <text evidence="5">The sequence shown here is derived from an EMBL/GenBank/DDBJ whole genome shotgun (WGS) entry which is preliminary data.</text>
</comment>
<dbReference type="EMBL" id="JBBMFT010000010">
    <property type="protein sequence ID" value="MEQ2457242.1"/>
    <property type="molecule type" value="Genomic_DNA"/>
</dbReference>
<dbReference type="Proteomes" id="UP001440599">
    <property type="component" value="Unassembled WGS sequence"/>
</dbReference>
<dbReference type="InterPro" id="IPR002577">
    <property type="entry name" value="HTH_HxlR"/>
</dbReference>
<keyword evidence="6" id="KW-1185">Reference proteome</keyword>
<evidence type="ECO:0000256" key="3">
    <source>
        <dbReference type="ARBA" id="ARBA00023163"/>
    </source>
</evidence>
<dbReference type="RefSeq" id="WP_349141026.1">
    <property type="nucleotide sequence ID" value="NZ_JBBMFT010000010.1"/>
</dbReference>
<keyword evidence="3" id="KW-0804">Transcription</keyword>
<dbReference type="PANTHER" id="PTHR33204">
    <property type="entry name" value="TRANSCRIPTIONAL REGULATOR, MARR FAMILY"/>
    <property type="match status" value="1"/>
</dbReference>
<keyword evidence="2" id="KW-0238">DNA-binding</keyword>
<organism evidence="5 6">
    <name type="scientific">Flavonifractor hominis</name>
    <dbReference type="NCBI Taxonomy" id="3133178"/>
    <lineage>
        <taxon>Bacteria</taxon>
        <taxon>Bacillati</taxon>
        <taxon>Bacillota</taxon>
        <taxon>Clostridia</taxon>
        <taxon>Eubacteriales</taxon>
        <taxon>Oscillospiraceae</taxon>
        <taxon>Flavonifractor</taxon>
    </lineage>
</organism>
<dbReference type="SUPFAM" id="SSF46785">
    <property type="entry name" value="Winged helix' DNA-binding domain"/>
    <property type="match status" value="1"/>
</dbReference>
<dbReference type="InterPro" id="IPR036388">
    <property type="entry name" value="WH-like_DNA-bd_sf"/>
</dbReference>
<evidence type="ECO:0000313" key="5">
    <source>
        <dbReference type="EMBL" id="MEQ2457242.1"/>
    </source>
</evidence>
<sequence>MNQLMTYEEFQNRVGSVILTESGNCPVTPVVQMLQGKWKLQIIYELCIQSPMRFGELKKMLKPITNTMLTNALKELEADGLVHREQYNEIPPRVEYSLTEKGRDLLPIFYAISQWGMKYIP</sequence>
<name>A0ABV1ETM2_9FIRM</name>
<dbReference type="Pfam" id="PF01638">
    <property type="entry name" value="HxlR"/>
    <property type="match status" value="1"/>
</dbReference>
<feature type="domain" description="HTH hxlR-type" evidence="4">
    <location>
        <begin position="25"/>
        <end position="121"/>
    </location>
</feature>
<evidence type="ECO:0000313" key="6">
    <source>
        <dbReference type="Proteomes" id="UP001440599"/>
    </source>
</evidence>
<accession>A0ABV1ETM2</accession>